<proteinExistence type="predicted"/>
<keyword evidence="3" id="KW-1185">Reference proteome</keyword>
<feature type="domain" description="Molybdopterin-guanine dinucleotide biosynthesis protein B (MobB)" evidence="1">
    <location>
        <begin position="4"/>
        <end position="135"/>
    </location>
</feature>
<dbReference type="Proteomes" id="UP001366166">
    <property type="component" value="Chromosome"/>
</dbReference>
<evidence type="ECO:0000313" key="2">
    <source>
        <dbReference type="EMBL" id="BEQ13009.1"/>
    </source>
</evidence>
<dbReference type="GO" id="GO:0006777">
    <property type="term" value="P:Mo-molybdopterin cofactor biosynthetic process"/>
    <property type="evidence" value="ECO:0007669"/>
    <property type="project" value="InterPro"/>
</dbReference>
<gene>
    <name evidence="2" type="ORF">FAK_00750</name>
</gene>
<accession>A0AAU9EEM9</accession>
<evidence type="ECO:0000259" key="1">
    <source>
        <dbReference type="Pfam" id="PF03205"/>
    </source>
</evidence>
<dbReference type="NCBIfam" id="TIGR00176">
    <property type="entry name" value="mobB"/>
    <property type="match status" value="1"/>
</dbReference>
<evidence type="ECO:0000313" key="3">
    <source>
        <dbReference type="Proteomes" id="UP001366166"/>
    </source>
</evidence>
<reference evidence="3" key="1">
    <citation type="journal article" date="2023" name="Arch. Microbiol.">
        <title>Desulfoferula mesophilus gen. nov. sp. nov., a mesophilic sulfate-reducing bacterium isolated from a brackish lake sediment.</title>
        <authorList>
            <person name="Watanabe T."/>
            <person name="Yabe T."/>
            <person name="Tsuji J.M."/>
            <person name="Fukui M."/>
        </authorList>
    </citation>
    <scope>NUCLEOTIDE SEQUENCE [LARGE SCALE GENOMIC DNA]</scope>
    <source>
        <strain evidence="3">12FAK</strain>
    </source>
</reference>
<dbReference type="KEGG" id="dmp:FAK_00750"/>
<protein>
    <recommendedName>
        <fullName evidence="1">Molybdopterin-guanine dinucleotide biosynthesis protein B (MobB) domain-containing protein</fullName>
    </recommendedName>
</protein>
<dbReference type="PANTHER" id="PTHR40072">
    <property type="entry name" value="MOLYBDOPTERIN-GUANINE DINUCLEOTIDE BIOSYNTHESIS ADAPTER PROTEIN-RELATED"/>
    <property type="match status" value="1"/>
</dbReference>
<dbReference type="InterPro" id="IPR052539">
    <property type="entry name" value="MGD_biosynthesis_adapter"/>
</dbReference>
<dbReference type="GO" id="GO:0005525">
    <property type="term" value="F:GTP binding"/>
    <property type="evidence" value="ECO:0007669"/>
    <property type="project" value="InterPro"/>
</dbReference>
<dbReference type="Gene3D" id="3.40.50.300">
    <property type="entry name" value="P-loop containing nucleotide triphosphate hydrolases"/>
    <property type="match status" value="1"/>
</dbReference>
<dbReference type="PANTHER" id="PTHR40072:SF1">
    <property type="entry name" value="MOLYBDOPTERIN-GUANINE DINUCLEOTIDE BIOSYNTHESIS ADAPTER PROTEIN"/>
    <property type="match status" value="1"/>
</dbReference>
<dbReference type="SUPFAM" id="SSF52540">
    <property type="entry name" value="P-loop containing nucleoside triphosphate hydrolases"/>
    <property type="match status" value="1"/>
</dbReference>
<name>A0AAU9EEM9_9BACT</name>
<dbReference type="InterPro" id="IPR004435">
    <property type="entry name" value="MobB_dom"/>
</dbReference>
<sequence length="219" mass="22400">MIPVVGICGASNSGKTTLVEKLLPELNRRGLKVGVLKHHGHGGPVATPAEWQGKDSDRLIKAGARRVALSHSGGVWLEAPGLAGAGPRAVAARLMAGMDLAIAEGFKTAAIPKIEVVAPGQKPLLPTGGKLLALARRGGAGTEEGLPVLDADDPTALADFLLAAVKPVTPPPEPAKLFLDGQELPMNAFVATILSGMLRGFVASLKGSGEADKIEVRLG</sequence>
<dbReference type="AlphaFoldDB" id="A0AAU9EEM9"/>
<dbReference type="Pfam" id="PF03205">
    <property type="entry name" value="MobB"/>
    <property type="match status" value="1"/>
</dbReference>
<dbReference type="RefSeq" id="WP_338604172.1">
    <property type="nucleotide sequence ID" value="NZ_AP028679.1"/>
</dbReference>
<dbReference type="InterPro" id="IPR027417">
    <property type="entry name" value="P-loop_NTPase"/>
</dbReference>
<dbReference type="EMBL" id="AP028679">
    <property type="protein sequence ID" value="BEQ13009.1"/>
    <property type="molecule type" value="Genomic_DNA"/>
</dbReference>
<dbReference type="CDD" id="cd03116">
    <property type="entry name" value="MobB"/>
    <property type="match status" value="1"/>
</dbReference>
<organism evidence="2 3">
    <name type="scientific">Desulfoferula mesophila</name>
    <dbReference type="NCBI Taxonomy" id="3058419"/>
    <lineage>
        <taxon>Bacteria</taxon>
        <taxon>Pseudomonadati</taxon>
        <taxon>Thermodesulfobacteriota</taxon>
        <taxon>Desulfarculia</taxon>
        <taxon>Desulfarculales</taxon>
        <taxon>Desulfarculaceae</taxon>
        <taxon>Desulfoferula</taxon>
    </lineage>
</organism>